<evidence type="ECO:0000256" key="1">
    <source>
        <dbReference type="ARBA" id="ARBA00023054"/>
    </source>
</evidence>
<comment type="caution">
    <text evidence="4">The sequence shown here is derived from an EMBL/GenBank/DDBJ whole genome shotgun (WGS) entry which is preliminary data.</text>
</comment>
<evidence type="ECO:0000313" key="6">
    <source>
        <dbReference type="Proteomes" id="UP000215902"/>
    </source>
</evidence>
<feature type="coiled-coil region" evidence="2">
    <location>
        <begin position="81"/>
        <end position="226"/>
    </location>
</feature>
<feature type="coiled-coil region" evidence="2">
    <location>
        <begin position="266"/>
        <end position="327"/>
    </location>
</feature>
<evidence type="ECO:0000256" key="2">
    <source>
        <dbReference type="SAM" id="Coils"/>
    </source>
</evidence>
<evidence type="ECO:0000313" key="5">
    <source>
        <dbReference type="EMBL" id="PAA88283.1"/>
    </source>
</evidence>
<sequence>MSRQQQQQPPQLDVADLAGLASHAPLDSTGQPDAELQQQLGRLRHLEPEDKSELGLLRSRVEDQSHLIMMLKQRSDENLMRAQTQERLNKQLEEARAEAEQRLERELQRFRVLEDQFETLSSNHEQLIQFNNEHKQQKEWLQKENTKLRDHFETLVAARLRERDAETSRLTERLATAERQLQESRQEAGQTADRLNARLAELSARAERLEADAAAAKAAVRERDAQLDELRAAAAAEGESGRTKLAELTKEKDSLLTLSMERGRLCEEKQRELKAARERQEVAERRLRELQDRYSRDTEAVSSDAAVKKLRADLEFHRRALADLRQEFSAYKVHAGSALKQEKEINARLRSNIA</sequence>
<dbReference type="InterPro" id="IPR043450">
    <property type="entry name" value="CCDC89-like"/>
</dbReference>
<dbReference type="PANTHER" id="PTHR34768">
    <property type="entry name" value="COILED-COIL DOMAIN-CONTAINING PROTEIN 89"/>
    <property type="match status" value="1"/>
</dbReference>
<evidence type="ECO:0008006" key="7">
    <source>
        <dbReference type="Google" id="ProtNLM"/>
    </source>
</evidence>
<protein>
    <recommendedName>
        <fullName evidence="7">Coiled-coil domain-containing protein 89</fullName>
    </recommendedName>
</protein>
<dbReference type="PANTHER" id="PTHR34768:SF2">
    <property type="entry name" value="COILED-COIL DOMAIN CONTAINING 89"/>
    <property type="match status" value="1"/>
</dbReference>
<dbReference type="EMBL" id="NIVC01000606">
    <property type="protein sequence ID" value="PAA79967.1"/>
    <property type="molecule type" value="Genomic_DNA"/>
</dbReference>
<dbReference type="Proteomes" id="UP000215902">
    <property type="component" value="Unassembled WGS sequence"/>
</dbReference>
<proteinExistence type="predicted"/>
<evidence type="ECO:0000256" key="3">
    <source>
        <dbReference type="SAM" id="MobiDB-lite"/>
    </source>
</evidence>
<organism evidence="4 6">
    <name type="scientific">Macrostomum lignano</name>
    <dbReference type="NCBI Taxonomy" id="282301"/>
    <lineage>
        <taxon>Eukaryota</taxon>
        <taxon>Metazoa</taxon>
        <taxon>Spiralia</taxon>
        <taxon>Lophotrochozoa</taxon>
        <taxon>Platyhelminthes</taxon>
        <taxon>Rhabditophora</taxon>
        <taxon>Macrostomorpha</taxon>
        <taxon>Macrostomida</taxon>
        <taxon>Macrostomidae</taxon>
        <taxon>Macrostomum</taxon>
    </lineage>
</organism>
<feature type="region of interest" description="Disordered" evidence="3">
    <location>
        <begin position="1"/>
        <end position="33"/>
    </location>
</feature>
<feature type="compositionally biased region" description="Low complexity" evidence="3">
    <location>
        <begin position="1"/>
        <end position="11"/>
    </location>
</feature>
<dbReference type="OrthoDB" id="10020070at2759"/>
<accession>A0A267G3M2</accession>
<evidence type="ECO:0000313" key="4">
    <source>
        <dbReference type="EMBL" id="PAA79967.1"/>
    </source>
</evidence>
<dbReference type="AlphaFoldDB" id="A0A267G3M2"/>
<dbReference type="EMBL" id="NIVC01000197">
    <property type="protein sequence ID" value="PAA88283.1"/>
    <property type="molecule type" value="Genomic_DNA"/>
</dbReference>
<gene>
    <name evidence="5" type="ORF">BOX15_Mlig016459g2</name>
    <name evidence="4" type="ORF">BOX15_Mlig028267g2</name>
</gene>
<reference evidence="4 6" key="1">
    <citation type="submission" date="2017-06" db="EMBL/GenBank/DDBJ databases">
        <title>A platform for efficient transgenesis in Macrostomum lignano, a flatworm model organism for stem cell research.</title>
        <authorList>
            <person name="Berezikov E."/>
        </authorList>
    </citation>
    <scope>NUCLEOTIDE SEQUENCE [LARGE SCALE GENOMIC DNA]</scope>
    <source>
        <strain evidence="4">DV1</strain>
        <tissue evidence="4">Whole organism</tissue>
    </source>
</reference>
<name>A0A267G3M2_9PLAT</name>
<keyword evidence="6" id="KW-1185">Reference proteome</keyword>
<keyword evidence="1 2" id="KW-0175">Coiled coil</keyword>